<feature type="region of interest" description="Disordered" evidence="1">
    <location>
        <begin position="1099"/>
        <end position="1126"/>
    </location>
</feature>
<dbReference type="InterPro" id="IPR056741">
    <property type="entry name" value="BLTP1_M"/>
</dbReference>
<reference evidence="3" key="1">
    <citation type="submission" date="2019-06" db="EMBL/GenBank/DDBJ databases">
        <title>G10K-VGP Goodes thornscrub tortoise genome, primary haplotype.</title>
        <authorList>
            <person name="Murphy B."/>
            <person name="Edwards T."/>
            <person name="Rhie A."/>
            <person name="Koren S."/>
            <person name="Phillippy A."/>
            <person name="Fedrigo O."/>
            <person name="Haase B."/>
            <person name="Mountcastle J."/>
            <person name="Lewin H."/>
            <person name="Damas J."/>
            <person name="Howe K."/>
            <person name="Formenti G."/>
            <person name="Myers G."/>
            <person name="Durbin R."/>
            <person name="Jarvis E.D."/>
        </authorList>
    </citation>
    <scope>NUCLEOTIDE SEQUENCE [LARGE SCALE GENOMIC DNA]</scope>
</reference>
<feature type="compositionally biased region" description="Polar residues" evidence="1">
    <location>
        <begin position="868"/>
        <end position="879"/>
    </location>
</feature>
<feature type="compositionally biased region" description="Low complexity" evidence="1">
    <location>
        <begin position="802"/>
        <end position="816"/>
    </location>
</feature>
<feature type="compositionally biased region" description="Low complexity" evidence="1">
    <location>
        <begin position="1273"/>
        <end position="1283"/>
    </location>
</feature>
<feature type="region of interest" description="Disordered" evidence="1">
    <location>
        <begin position="1506"/>
        <end position="1570"/>
    </location>
</feature>
<feature type="compositionally biased region" description="Basic and acidic residues" evidence="1">
    <location>
        <begin position="3345"/>
        <end position="3367"/>
    </location>
</feature>
<feature type="compositionally biased region" description="Basic and acidic residues" evidence="1">
    <location>
        <begin position="2224"/>
        <end position="2246"/>
    </location>
</feature>
<keyword evidence="4" id="KW-1185">Reference proteome</keyword>
<evidence type="ECO:0000313" key="3">
    <source>
        <dbReference type="Ensembl" id="ENSGEVP00005021867.1"/>
    </source>
</evidence>
<protein>
    <submittedName>
        <fullName evidence="3">Bridge-like lipid transfer protein family member 1</fullName>
    </submittedName>
</protein>
<dbReference type="PANTHER" id="PTHR31640">
    <property type="entry name" value="TRANSMEMBRANE PROTEIN KIAA1109"/>
    <property type="match status" value="1"/>
</dbReference>
<dbReference type="PANTHER" id="PTHR31640:SF1">
    <property type="entry name" value="BRIDGE-LIKE LIPID TRANSFER PROTEIN FAMILY MEMBER 1"/>
    <property type="match status" value="1"/>
</dbReference>
<evidence type="ECO:0000259" key="2">
    <source>
        <dbReference type="SMART" id="SM01220"/>
    </source>
</evidence>
<feature type="region of interest" description="Disordered" evidence="1">
    <location>
        <begin position="1944"/>
        <end position="1963"/>
    </location>
</feature>
<evidence type="ECO:0000256" key="1">
    <source>
        <dbReference type="SAM" id="MobiDB-lite"/>
    </source>
</evidence>
<feature type="region of interest" description="Disordered" evidence="1">
    <location>
        <begin position="3239"/>
        <end position="3275"/>
    </location>
</feature>
<reference evidence="3" key="2">
    <citation type="submission" date="2025-08" db="UniProtKB">
        <authorList>
            <consortium name="Ensembl"/>
        </authorList>
    </citation>
    <scope>IDENTIFICATION</scope>
</reference>
<feature type="compositionally biased region" description="Basic residues" evidence="1">
    <location>
        <begin position="1099"/>
        <end position="1108"/>
    </location>
</feature>
<dbReference type="InterPro" id="IPR047104">
    <property type="entry name" value="BLTP1_N"/>
</dbReference>
<dbReference type="InterPro" id="IPR056742">
    <property type="entry name" value="BLTP1_C"/>
</dbReference>
<feature type="region of interest" description="Disordered" evidence="1">
    <location>
        <begin position="3586"/>
        <end position="3641"/>
    </location>
</feature>
<dbReference type="Pfam" id="PF20413">
    <property type="entry name" value="BLTP1_N"/>
    <property type="match status" value="1"/>
</dbReference>
<feature type="compositionally biased region" description="Low complexity" evidence="1">
    <location>
        <begin position="2200"/>
        <end position="2218"/>
    </location>
</feature>
<dbReference type="Ensembl" id="ENSGEVT00005022975.1">
    <property type="protein sequence ID" value="ENSGEVP00005021867.1"/>
    <property type="gene ID" value="ENSGEVG00005014528.1"/>
</dbReference>
<feature type="compositionally biased region" description="Polar residues" evidence="1">
    <location>
        <begin position="1539"/>
        <end position="1550"/>
    </location>
</feature>
<dbReference type="GO" id="GO:0048488">
    <property type="term" value="P:synaptic vesicle endocytosis"/>
    <property type="evidence" value="ECO:0007669"/>
    <property type="project" value="TreeGrafter"/>
</dbReference>
<feature type="region of interest" description="Disordered" evidence="1">
    <location>
        <begin position="845"/>
        <end position="890"/>
    </location>
</feature>
<feature type="compositionally biased region" description="Polar residues" evidence="1">
    <location>
        <begin position="1983"/>
        <end position="1999"/>
    </location>
</feature>
<feature type="region of interest" description="Disordered" evidence="1">
    <location>
        <begin position="1253"/>
        <end position="1283"/>
    </location>
</feature>
<feature type="region of interest" description="Disordered" evidence="1">
    <location>
        <begin position="903"/>
        <end position="952"/>
    </location>
</feature>
<gene>
    <name evidence="3" type="primary">BLTP1</name>
</gene>
<feature type="region of interest" description="Disordered" evidence="1">
    <location>
        <begin position="2179"/>
        <end position="2258"/>
    </location>
</feature>
<reference evidence="3" key="3">
    <citation type="submission" date="2025-09" db="UniProtKB">
        <authorList>
            <consortium name="Ensembl"/>
        </authorList>
    </citation>
    <scope>IDENTIFICATION</scope>
</reference>
<feature type="compositionally biased region" description="Basic and acidic residues" evidence="1">
    <location>
        <begin position="3265"/>
        <end position="3274"/>
    </location>
</feature>
<accession>A0A8C4Y921</accession>
<evidence type="ECO:0000313" key="4">
    <source>
        <dbReference type="Proteomes" id="UP000694390"/>
    </source>
</evidence>
<feature type="region of interest" description="Disordered" evidence="1">
    <location>
        <begin position="3129"/>
        <end position="3168"/>
    </location>
</feature>
<dbReference type="InterPro" id="IPR033616">
    <property type="entry name" value="BLTP1"/>
</dbReference>
<feature type="region of interest" description="Disordered" evidence="1">
    <location>
        <begin position="3345"/>
        <end position="3373"/>
    </location>
</feature>
<feature type="compositionally biased region" description="Low complexity" evidence="1">
    <location>
        <begin position="853"/>
        <end position="867"/>
    </location>
</feature>
<proteinExistence type="predicted"/>
<dbReference type="GO" id="GO:0098793">
    <property type="term" value="C:presynapse"/>
    <property type="evidence" value="ECO:0007669"/>
    <property type="project" value="GOC"/>
</dbReference>
<feature type="compositionally biased region" description="Polar residues" evidence="1">
    <location>
        <begin position="2513"/>
        <end position="2528"/>
    </location>
</feature>
<feature type="region of interest" description="Disordered" evidence="1">
    <location>
        <begin position="1743"/>
        <end position="1776"/>
    </location>
</feature>
<feature type="compositionally biased region" description="Polar residues" evidence="1">
    <location>
        <begin position="2179"/>
        <end position="2189"/>
    </location>
</feature>
<feature type="region of interest" description="Disordered" evidence="1">
    <location>
        <begin position="1983"/>
        <end position="2005"/>
    </location>
</feature>
<feature type="region of interest" description="Disordered" evidence="1">
    <location>
        <begin position="3836"/>
        <end position="3891"/>
    </location>
</feature>
<feature type="compositionally biased region" description="Polar residues" evidence="1">
    <location>
        <begin position="1511"/>
        <end position="1527"/>
    </location>
</feature>
<feature type="region of interest" description="Disordered" evidence="1">
    <location>
        <begin position="1846"/>
        <end position="1868"/>
    </location>
</feature>
<feature type="region of interest" description="Disordered" evidence="1">
    <location>
        <begin position="2493"/>
        <end position="2530"/>
    </location>
</feature>
<dbReference type="Pfam" id="PF25040">
    <property type="entry name" value="BLTP1_C"/>
    <property type="match status" value="3"/>
</dbReference>
<feature type="compositionally biased region" description="Polar residues" evidence="1">
    <location>
        <begin position="1948"/>
        <end position="1960"/>
    </location>
</feature>
<organism evidence="3 4">
    <name type="scientific">Gopherus evgoodei</name>
    <name type="common">Goodes thornscrub tortoise</name>
    <dbReference type="NCBI Taxonomy" id="1825980"/>
    <lineage>
        <taxon>Eukaryota</taxon>
        <taxon>Metazoa</taxon>
        <taxon>Chordata</taxon>
        <taxon>Craniata</taxon>
        <taxon>Vertebrata</taxon>
        <taxon>Euteleostomi</taxon>
        <taxon>Archelosauria</taxon>
        <taxon>Testudinata</taxon>
        <taxon>Testudines</taxon>
        <taxon>Cryptodira</taxon>
        <taxon>Durocryptodira</taxon>
        <taxon>Testudinoidea</taxon>
        <taxon>Testudinidae</taxon>
        <taxon>Gopherus</taxon>
    </lineage>
</organism>
<feature type="region of interest" description="Disordered" evidence="1">
    <location>
        <begin position="975"/>
        <end position="998"/>
    </location>
</feature>
<dbReference type="Pfam" id="PF25039">
    <property type="entry name" value="BLTP1_M"/>
    <property type="match status" value="1"/>
</dbReference>
<feature type="compositionally biased region" description="Polar residues" evidence="1">
    <location>
        <begin position="3875"/>
        <end position="3891"/>
    </location>
</feature>
<sequence>VSVEVLCYSPAIKGQLLHVDATSSMQYRTLLEAEMLAFHINANYPRIWNMPQTWQCEVEVYKATYHFIFAQKNFFADLVQDWSSDSAPDIFSFVPYIWNFKVMFHQFEMIWAANQHNWIDCSTKQQENVYLAACGETLNIIFSLPFTDFVPTTCNTRFSLRGEDVDLHLFLPDCHPSKYSLFMLVKDCHPNKISPESCISAECQSGQKTGKPRWRNITQEEAGWVECWTVPSVTFTIDYTWHPIYPQKADEQLKQSLSEMEETMLSVLRPSQKTADRIISSHTASARLPVDPSELPPDKLHVELEVSPDSQITLYGPLLNAFLFIKENYFGEDDMYTDFEEVISSPVLSMSTSSSSGWTAVGLENDKKGIESSAKPVHPLTLRPWDITVLVNVYKVHGRLPVHGSTDGPECPTAFLERLCFEMKKGFRETMLQLVLSPLNLFLNDNYQRPSVDELLREGHISLSGLQLRAHAMFSAEGLPVGSDTLEYAWLIDVQAGCLTAKVTAPQLTYLLEWGQMFMFHVMCREFELERPKSVIMCQHGIDRRFCESKMNCVPGPCPTSDDLKYTMTRLAVDGADLYVVEHGCATNIKMGAVRIANCNLHNQFVGEGVSAAIQDFQLRQYIEQVNNCRVGLQPAILRRAYWLEAGSVNLGLITADIALAGDHHSKHEVQRHFLETHDSRVKRLWFLWPDDNVKNKRSKNKCGCLGGCRFFGGTIIGLDFFKLEEMTPSSSSAFSSTSAESDMFYGQSLLQPGEWIITKEMPKIIDSKTNGVKRKDWDCRSVGIEIERKAQHLSLQVPLRSHSSSSSSEENSSSSAALPLLAGEKESPSSATEDHMGQKEFVSGAKREDGHGSTPGEVSGSSPVSPNNQERSVGQSPLRSPLKRQASVCSTRLGSTKSLTAAFCGDKQPVPVGVQFSSDVSRSDENVLDSPKQRRSFGSFPYTPSADSNSFHQYRSMDSSMSVADSEAYFSAAEEFEPISSDEGPGTYPGRKRRKKQAQQIEYSRGSIYHSVEGPLTSTVHGEASQDPKTLPIKTHASQASFVSAVGGEDELVEHMNIMEAEKAVESDQITSQQPIMTCYQSYLTQFQVVNWSVKHPTNKRTSKSSLHRPLDLDTPTSEESSSSFDHLSVPTFKIVKQGLTANALLDRGMQLTGSSSNTPYTPLEKKTMDNTDDETITEEWTLDHPVSQTRTTAIVEVKGTVDVVLTPLVAEALDRYIEAMVHCASTQHPAAIVDDLHYKVLREAVQNSKTTFSENLSSKQDVRGTKTENPATGTTNQGQAQTNLSLKQDNVKIKGLQANVTIPKVNLCLLQASVEETPGIASGKTVTHVSLVSLCFDRIATQVRMNRGVIEETSNNADTGRNSVTFDRYIHSSKMQPQSSGSLRSNAGAEKGKEIAAKLNIHRVHGQLRGLDTTDIGTCAITAIPFEKSKVLFTLEELDEFTFIDETDQQAVPDVTRIGPSQERWGWIMFECGIENLTIKGGRQSGAVLYSTFGVMGKSSATERGGLLASNNSSDSPTGSGYNTDMSDDDNLPCDRSPSSDINGNSVSDEQDEGVESDDLKKDLPLMPPPPDSCSMKLTIKEIWFSFAAPTNVRSPAHKFSRQLNLLSTATPAVGAWLVPVDQLKSSLNRLETEGTLRICAVMGCIMTEALENKSMHFPLRSKYNRLTKVARFLQENPSCLLCNILHHYLHQANYSIIEDATMSDGLPALVTLKKGLVALARQWMKFIVVTPAFKGVSLHRPTQPLKPQTTAHHEHEDGVGLDSGGGLQSDTSADGAEFEFDAATVSEHTMLLEGIASRPPPAGVSSGPVTGAEIMRKLSKTHTHNDSALKIKGIHPYQSLSYTSGDTATDSPVHAGRSGMPVKESPRKESLLSYLTGSFPSLHNLLEGTPQRSTTAVKSSSLTRTGNTMATDMLSEHPLLSEPSSVSFYNWMSNAVGNRGGVVQESPNTKSGHNSLPTGVAPNLPTIPSASDFNTVLSSDQNTLDGTHSQHSTSQDDIAGVEEGNQGFPAVQLADAQVVFKPLLSHTGIQSQDAVPLCYRMYFGEYLSFSGTLDCLRADIVDSDTTKERKSKRARRQGAVNLPPLEFKPALMLETFSISAVVMEKSMCTPQNSTSALSFHDLNKRYYNTFHCNFTISCQSISQHVDMALVRLIHQFSTMIDDIKATQTDIKLSRYTAGSASPTPTFKTRKHRDFRSSDFSRSSRGSINGGNRVNNAKNKRTNIENNKKESRNKNSLGRSERRTSKVSRKGSKDVVDHMTIHMDDSDSITVSEQSEPSAECWQNMYKLLNFYSLISDPTGILEKSSETFGPTGVRSPTEPACRVVFENEQDNSSLSKTQRKRSLVTSEPQHVTLIVFGIGMVNRTHLEADIGGLTMESELKRIHGSFTLKEKMKDVLHQKMTETCATAHIGGVNIVLLEGITPNIQTVVKCSIAKSQALYSAQRGLKTNNAAVLKVGAISINIPQHPATLHSMMVRSSHQLSKQISDLIRQPSTAPQPAKEDVATPLPSEKTPTSVNQTPVETNEFPQLPEGLEKKPIVLKFSAMIDGIAIGAALLPSLKAEYKMGRMRSHGMTGAQTRFTFELPSHRLRFTSKVSATDMSTIPPSASLNLPPVTMSGKYVMEEHDTYSDQIWSIDELPTKQGYYLQGNYLRCVAEVGSFEHNLTTDLLNHLVFVQKVFMKEVNEVIQKVSGGEQPIPLWNEHDGTTDGEKPKILLYSLSLQFKGIQVTATTPSMRAVRFETGLIELELSNRIQTKAMPGSTSYLKLFGKCQVDLNLALGQIVKHQVYEEAGSDFHQVAYFKTRIGLRNALREEISGSSDREAVLITLNRPIVFAQPVAFDRAVLFWLNYKAAYDNWNEQRLALHKDIHMATKEVVDMLPGIQQTSAQAFGTLFLQLTVNDLGICLPITNAPQSNHTADLDTGSALVLTIESTLITACSSESLVSKGHFKISVSVLIRGDLVMNACNNSAGTWTLNVLNALGNTLTTLTGEEDVDDIADLNSVNIVDLSDEDEVDTMSPTIHAETVDYRRQGASGSQAGEQRGRKFVKRLVDIRELNEQAKVIDDLRKLGASEGTINQEIQRYQQLESVAVNDIRRDVRKKLRRSSMRAASLKDKWGLGYKPSYNRSKTISASGRPPLKRMDRASSRLGDSEELPEIRVDAASPGPRVTFNIQDPLNKTVLGITQQSSCPGEGYFQFPEETELDLLSVTVDGPSHYSSASEGSCSVFSSPKTPVVFSPSIPFQPEEGRRDDSLSSTSEDSEKEEDHEREKAYFYRKPQNTTRKKATGFAAVHQLFTDRWPTTPGNRNVTGTTTERNIDFELDIRVEIDCGKCVLHPTTLQQEHDEISLRRSYDRSSRSLDQESPSKKKKFQTNYASATHLLAGKKVPSSLQTKPSDLETTVFYIPGVDVKLHYNSKTLKTESPNASRGSSLPRTLSKESKLYAKGKGSGGIKTAKLYAWVALQSLPEEMVISPCLLDFLEKALETIPITPVERNYAAVSSQDEDMGQFEIQDALEESTASLVSSSTSAYSSFPVDVVVYVRVQPSQIKFSCLPVSRVECMLKLPSLDLVFSSNRGELETLGTTCPTENLAVGGNTSQTGSKNSVNKTGIPGSSGLGSPLGRTRHSSSQSDLTSSSSNSSGLSFTACMSDFSLYVFHPYGAGKQKSAVTGLTPGSGALGNVDEEPTSVTGRKDSLSINLEFVKVSLSRIRRSGGASFFESQSASKAASKMDTTLINISAVCDIGSASFKYDMRRLSEILAFPRAWYRRSIARRLFLGDQTINLPASGPGTPDSIDGVSQHLSPESSRKAYCRTWEQPCQSASFTHMAQSSNVFNEHNTNTSMSPGTANHNLKSPAVARSRSVSDSSVPHRDTLSKTSTPFNKSNKAGSQQGTPWETLVVFAMNLKQLNVQMNMSNVMGNTTWTTSGLKSQGRLSVGSNRDREISMSVGLGRSQLDSRGGVVGGTIDVNTLEMVAHISEHPNQQPSHKIQITLGSTEARVDYMGSSILMGIFSNADLKLQDEWKVNLYNTLDSSISDKSEIFVHGDLKWDIFQVMISRSTTPDLIKIGMKLQEFFTQQFDTSKRALSTWGPVPYLPPKTVFTVMLEDLSIFVFFLLVLDAAHHRHWPGVLKVVSGGHISLFQVPLPEDGMQFGGSMSLHGNHMTLACFHGPNFRSKSWALFHLEEPNIAFWTEAQKIWEDGSSEHSTYVVQTLDFHLGHNTMVTKPCGALESPMATITKITRRRHENPPHGVASVKEWFNYVTATRNEELNLLRNVDANNTESSTTVKSSSLLSGFRGGSSYNHETETIFALPRMQLDFKSIHVQEPQEPSLQDTSVKPTVECSVVTEFTDHICVTMDAELIMFLHDLVSAYLKEKEKAIFPPRILSTRPGQKSPVSVLDESSTEKDAEGSITYTTVDWREFMCNTWHLEPTLRLISWTGRKIDPVGVDYILQKLGFHHARTTIPKWLQRGVMDPLDKVLSVLIKKLGTALQDEKEKKGKDKEEH</sequence>
<feature type="region of interest" description="Disordered" evidence="1">
    <location>
        <begin position="796"/>
        <end position="818"/>
    </location>
</feature>
<dbReference type="SMART" id="SM01220">
    <property type="entry name" value="FSA_C"/>
    <property type="match status" value="1"/>
</dbReference>
<name>A0A8C4Y921_9SAUR</name>
<feature type="compositionally biased region" description="Low complexity" evidence="1">
    <location>
        <begin position="3854"/>
        <end position="3867"/>
    </location>
</feature>
<feature type="domain" description="Bridge-like lipid transfer protein family member 1 C-terminal" evidence="2">
    <location>
        <begin position="3881"/>
        <end position="4490"/>
    </location>
</feature>
<dbReference type="GeneTree" id="ENSGT00640000091487"/>
<feature type="compositionally biased region" description="Polar residues" evidence="1">
    <location>
        <begin position="3836"/>
        <end position="3852"/>
    </location>
</feature>
<feature type="compositionally biased region" description="Low complexity" evidence="1">
    <location>
        <begin position="3612"/>
        <end position="3641"/>
    </location>
</feature>
<feature type="compositionally biased region" description="Polar residues" evidence="1">
    <location>
        <begin position="3595"/>
        <end position="3608"/>
    </location>
</feature>
<dbReference type="Proteomes" id="UP000694390">
    <property type="component" value="Chromosome 5"/>
</dbReference>